<reference evidence="3 4" key="1">
    <citation type="submission" date="2017-12" db="EMBL/GenBank/DDBJ databases">
        <title>The draft genome sequence of Brumimicrobium saltpan LHR20.</title>
        <authorList>
            <person name="Do Z.-J."/>
            <person name="Luo H.-R."/>
        </authorList>
    </citation>
    <scope>NUCLEOTIDE SEQUENCE [LARGE SCALE GENOMIC DNA]</scope>
    <source>
        <strain evidence="3 4">LHR20</strain>
    </source>
</reference>
<comment type="caution">
    <text evidence="3">The sequence shown here is derived from an EMBL/GenBank/DDBJ whole genome shotgun (WGS) entry which is preliminary data.</text>
</comment>
<protein>
    <recommendedName>
        <fullName evidence="2">Secretion system C-terminal sorting domain-containing protein</fullName>
    </recommendedName>
</protein>
<dbReference type="EMBL" id="PJNI01000016">
    <property type="protein sequence ID" value="PKR79887.1"/>
    <property type="molecule type" value="Genomic_DNA"/>
</dbReference>
<dbReference type="RefSeq" id="WP_101335356.1">
    <property type="nucleotide sequence ID" value="NZ_PJNI01000016.1"/>
</dbReference>
<evidence type="ECO:0000259" key="2">
    <source>
        <dbReference type="Pfam" id="PF18962"/>
    </source>
</evidence>
<sequence length="38" mass="4209">MGGQETSIEIDLGDLKSGIYIIRITSEGRVFNKKIVVK</sequence>
<evidence type="ECO:0000313" key="3">
    <source>
        <dbReference type="EMBL" id="PKR79887.1"/>
    </source>
</evidence>
<dbReference type="InterPro" id="IPR026444">
    <property type="entry name" value="Secre_tail"/>
</dbReference>
<proteinExistence type="predicted"/>
<gene>
    <name evidence="3" type="ORF">CW751_12440</name>
</gene>
<keyword evidence="4" id="KW-1185">Reference proteome</keyword>
<accession>A0A2I0QZY7</accession>
<organism evidence="3 4">
    <name type="scientific">Brumimicrobium salinarum</name>
    <dbReference type="NCBI Taxonomy" id="2058658"/>
    <lineage>
        <taxon>Bacteria</taxon>
        <taxon>Pseudomonadati</taxon>
        <taxon>Bacteroidota</taxon>
        <taxon>Flavobacteriia</taxon>
        <taxon>Flavobacteriales</taxon>
        <taxon>Crocinitomicaceae</taxon>
        <taxon>Brumimicrobium</taxon>
    </lineage>
</organism>
<dbReference type="Proteomes" id="UP000236654">
    <property type="component" value="Unassembled WGS sequence"/>
</dbReference>
<keyword evidence="1" id="KW-0732">Signal</keyword>
<evidence type="ECO:0000256" key="1">
    <source>
        <dbReference type="ARBA" id="ARBA00022729"/>
    </source>
</evidence>
<dbReference type="OrthoDB" id="8478811at2"/>
<dbReference type="Pfam" id="PF18962">
    <property type="entry name" value="Por_Secre_tail"/>
    <property type="match status" value="1"/>
</dbReference>
<evidence type="ECO:0000313" key="4">
    <source>
        <dbReference type="Proteomes" id="UP000236654"/>
    </source>
</evidence>
<feature type="domain" description="Secretion system C-terminal sorting" evidence="2">
    <location>
        <begin position="4"/>
        <end position="37"/>
    </location>
</feature>
<name>A0A2I0QZY7_9FLAO</name>
<dbReference type="NCBIfam" id="TIGR04183">
    <property type="entry name" value="Por_Secre_tail"/>
    <property type="match status" value="1"/>
</dbReference>
<dbReference type="AlphaFoldDB" id="A0A2I0QZY7"/>